<evidence type="ECO:0000256" key="1">
    <source>
        <dbReference type="ARBA" id="ARBA00009431"/>
    </source>
</evidence>
<evidence type="ECO:0000256" key="4">
    <source>
        <dbReference type="ARBA" id="ARBA00022729"/>
    </source>
</evidence>
<keyword evidence="3" id="KW-0645">Protease</keyword>
<evidence type="ECO:0000256" key="8">
    <source>
        <dbReference type="SAM" id="SignalP"/>
    </source>
</evidence>
<keyword evidence="10" id="KW-1185">Reference proteome</keyword>
<dbReference type="PANTHER" id="PTHR11802:SF189">
    <property type="entry name" value="CARBOXYPEPTIDASE"/>
    <property type="match status" value="1"/>
</dbReference>
<evidence type="ECO:0000256" key="3">
    <source>
        <dbReference type="ARBA" id="ARBA00022670"/>
    </source>
</evidence>
<evidence type="ECO:0000313" key="9">
    <source>
        <dbReference type="EMBL" id="CAI4211272.1"/>
    </source>
</evidence>
<evidence type="ECO:0000256" key="5">
    <source>
        <dbReference type="ARBA" id="ARBA00022801"/>
    </source>
</evidence>
<evidence type="ECO:0000256" key="2">
    <source>
        <dbReference type="ARBA" id="ARBA00022645"/>
    </source>
</evidence>
<dbReference type="AlphaFoldDB" id="A0A9P1GVW3"/>
<dbReference type="GO" id="GO:0006508">
    <property type="term" value="P:proteolysis"/>
    <property type="evidence" value="ECO:0007669"/>
    <property type="project" value="UniProtKB-KW"/>
</dbReference>
<dbReference type="SUPFAM" id="SSF53474">
    <property type="entry name" value="alpha/beta-Hydrolases"/>
    <property type="match status" value="1"/>
</dbReference>
<feature type="region of interest" description="Disordered" evidence="7">
    <location>
        <begin position="586"/>
        <end position="606"/>
    </location>
</feature>
<dbReference type="Gene3D" id="3.40.50.1820">
    <property type="entry name" value="alpha/beta hydrolase"/>
    <property type="match status" value="1"/>
</dbReference>
<keyword evidence="6" id="KW-0325">Glycoprotein</keyword>
<dbReference type="OrthoDB" id="443318at2759"/>
<keyword evidence="5" id="KW-0378">Hydrolase</keyword>
<organism evidence="9 10">
    <name type="scientific">Parascedosporium putredinis</name>
    <dbReference type="NCBI Taxonomy" id="1442378"/>
    <lineage>
        <taxon>Eukaryota</taxon>
        <taxon>Fungi</taxon>
        <taxon>Dikarya</taxon>
        <taxon>Ascomycota</taxon>
        <taxon>Pezizomycotina</taxon>
        <taxon>Sordariomycetes</taxon>
        <taxon>Hypocreomycetidae</taxon>
        <taxon>Microascales</taxon>
        <taxon>Microascaceae</taxon>
        <taxon>Parascedosporium</taxon>
    </lineage>
</organism>
<dbReference type="GO" id="GO:0004185">
    <property type="term" value="F:serine-type carboxypeptidase activity"/>
    <property type="evidence" value="ECO:0007669"/>
    <property type="project" value="InterPro"/>
</dbReference>
<dbReference type="PANTHER" id="PTHR11802">
    <property type="entry name" value="SERINE PROTEASE FAMILY S10 SERINE CARBOXYPEPTIDASE"/>
    <property type="match status" value="1"/>
</dbReference>
<evidence type="ECO:0000313" key="10">
    <source>
        <dbReference type="Proteomes" id="UP000838763"/>
    </source>
</evidence>
<dbReference type="EMBL" id="CALLCH030000001">
    <property type="protein sequence ID" value="CAI4211272.1"/>
    <property type="molecule type" value="Genomic_DNA"/>
</dbReference>
<evidence type="ECO:0000256" key="7">
    <source>
        <dbReference type="SAM" id="MobiDB-lite"/>
    </source>
</evidence>
<dbReference type="Pfam" id="PF00450">
    <property type="entry name" value="Peptidase_S10"/>
    <property type="match status" value="1"/>
</dbReference>
<comment type="caution">
    <text evidence="9">The sequence shown here is derived from an EMBL/GenBank/DDBJ whole genome shotgun (WGS) entry which is preliminary data.</text>
</comment>
<dbReference type="PRINTS" id="PR00724">
    <property type="entry name" value="CRBOXYPTASEC"/>
</dbReference>
<sequence>MAARLATLGLLAGIGAASFIPEPQGVTKVLSEKYPGASIEYKRTELCETTPGAGGQTFDANMFFWYFAEARNNPETAPTSIYVAGGPGTSSFDNANNFPCFINEDVNSTTLNEFSWNTNVNMLYIDQPVGVGFSYTSLTEGTYDYLTETFTPLAEGEAVPETNVTFVRATKSNPEYAPLVNTTTTAAKYMWKFAQVWFQEFPEHQTSSEEISLWGTSYAGFWGPGFFSYFLDQNAAIESGSIADKNDKALALSTLGLGNSCLDSLIQGPSFPEFAMNNTFGFKSYSEETYAMAVANITAPEVGCNDLIAACRKAADAEDPESKGNNDSVNEICATASQVCFGVVQGAFTALSGRSPFDISLVNPAVYPPEQSFMFLNQRWVQEALGVPLNFSISNDIITSTFFGITGDPMRRSVASIEHLLDNGVSVALYYGDLDYRCSWFAGEDLSLAMDYPGAAAFRKAGYTPIQTNDTYSGGFVRQHGNVSFARVFDAGHAAAFYQPETGYRIFDRAMSGKDIASGKTDADSDYSSEGPMSVRDVTSELPASRPIVCYTFDIGITCAENQIQALVDGSAVIKDYVVVEPTADASAGQGGAGGSGTGGGSDTGAASRNSQGWYSLGLAAVVALKFLL</sequence>
<feature type="chain" id="PRO_5040432840" evidence="8">
    <location>
        <begin position="18"/>
        <end position="629"/>
    </location>
</feature>
<gene>
    <name evidence="9" type="ORF">PPNO1_LOCUS1068</name>
</gene>
<accession>A0A9P1GVW3</accession>
<dbReference type="Proteomes" id="UP000838763">
    <property type="component" value="Unassembled WGS sequence"/>
</dbReference>
<keyword evidence="4 8" id="KW-0732">Signal</keyword>
<feature type="signal peptide" evidence="8">
    <location>
        <begin position="1"/>
        <end position="17"/>
    </location>
</feature>
<name>A0A9P1GVW3_9PEZI</name>
<dbReference type="InterPro" id="IPR029058">
    <property type="entry name" value="AB_hydrolase_fold"/>
</dbReference>
<comment type="similarity">
    <text evidence="1">Belongs to the peptidase S10 family.</text>
</comment>
<dbReference type="InterPro" id="IPR001563">
    <property type="entry name" value="Peptidase_S10"/>
</dbReference>
<feature type="compositionally biased region" description="Gly residues" evidence="7">
    <location>
        <begin position="589"/>
        <end position="603"/>
    </location>
</feature>
<evidence type="ECO:0000256" key="6">
    <source>
        <dbReference type="ARBA" id="ARBA00023180"/>
    </source>
</evidence>
<proteinExistence type="inferred from homology"/>
<keyword evidence="2" id="KW-0121">Carboxypeptidase</keyword>
<dbReference type="GO" id="GO:0000324">
    <property type="term" value="C:fungal-type vacuole"/>
    <property type="evidence" value="ECO:0007669"/>
    <property type="project" value="TreeGrafter"/>
</dbReference>
<reference evidence="9" key="1">
    <citation type="submission" date="2022-11" db="EMBL/GenBank/DDBJ databases">
        <authorList>
            <person name="Scott C."/>
            <person name="Bruce N."/>
        </authorList>
    </citation>
    <scope>NUCLEOTIDE SEQUENCE</scope>
</reference>
<protein>
    <submittedName>
        <fullName evidence="9">Uncharacterized protein</fullName>
    </submittedName>
</protein>